<dbReference type="AlphaFoldDB" id="A0A838XNQ8"/>
<protein>
    <submittedName>
        <fullName evidence="1">Uncharacterized protein</fullName>
    </submittedName>
</protein>
<accession>A0A838XNQ8</accession>
<proteinExistence type="predicted"/>
<sequence>MKKIAIEFDGSVKDARALARAVAYVFESSRVDDGATYIEGFSMNKTDKWQAGDPAITITER</sequence>
<name>A0A838XNQ8_9ACTN</name>
<gene>
    <name evidence="1" type="ORF">H1W00_08965</name>
</gene>
<evidence type="ECO:0000313" key="2">
    <source>
        <dbReference type="Proteomes" id="UP000550354"/>
    </source>
</evidence>
<organism evidence="1 2">
    <name type="scientific">Aeromicrobium phoceense</name>
    <dbReference type="NCBI Taxonomy" id="2754045"/>
    <lineage>
        <taxon>Bacteria</taxon>
        <taxon>Bacillati</taxon>
        <taxon>Actinomycetota</taxon>
        <taxon>Actinomycetes</taxon>
        <taxon>Propionibacteriales</taxon>
        <taxon>Nocardioidaceae</taxon>
        <taxon>Aeromicrobium</taxon>
    </lineage>
</organism>
<reference evidence="1 2" key="1">
    <citation type="submission" date="2020-07" db="EMBL/GenBank/DDBJ databases">
        <title>Draft genome and description of Aeromicrobium phoceense strain Marseille-Q0843 isolated from healthy skin swab.</title>
        <authorList>
            <person name="Boxberger M."/>
            <person name="La Scola B."/>
        </authorList>
    </citation>
    <scope>NUCLEOTIDE SEQUENCE [LARGE SCALE GENOMIC DNA]</scope>
    <source>
        <strain evidence="1 2">Marseille-Q0843</strain>
    </source>
</reference>
<dbReference type="RefSeq" id="WP_181755391.1">
    <property type="nucleotide sequence ID" value="NZ_JACEOG010000001.1"/>
</dbReference>
<evidence type="ECO:0000313" key="1">
    <source>
        <dbReference type="EMBL" id="MBA4608603.1"/>
    </source>
</evidence>
<dbReference type="EMBL" id="JACEOG010000001">
    <property type="protein sequence ID" value="MBA4608603.1"/>
    <property type="molecule type" value="Genomic_DNA"/>
</dbReference>
<dbReference type="Proteomes" id="UP000550354">
    <property type="component" value="Unassembled WGS sequence"/>
</dbReference>
<keyword evidence="2" id="KW-1185">Reference proteome</keyword>
<comment type="caution">
    <text evidence="1">The sequence shown here is derived from an EMBL/GenBank/DDBJ whole genome shotgun (WGS) entry which is preliminary data.</text>
</comment>